<dbReference type="RefSeq" id="WP_303645277.1">
    <property type="nucleotide sequence ID" value="NZ_JAJCVJ010000002.1"/>
</dbReference>
<dbReference type="EMBL" id="JBHSKX010000002">
    <property type="protein sequence ID" value="MFC5367957.1"/>
    <property type="molecule type" value="Genomic_DNA"/>
</dbReference>
<comment type="caution">
    <text evidence="2">The sequence shown here is derived from an EMBL/GenBank/DDBJ whole genome shotgun (WGS) entry which is preliminary data.</text>
</comment>
<evidence type="ECO:0000313" key="2">
    <source>
        <dbReference type="EMBL" id="MFC5367957.1"/>
    </source>
</evidence>
<dbReference type="Pfam" id="PF25951">
    <property type="entry name" value="DUF7989"/>
    <property type="match status" value="1"/>
</dbReference>
<evidence type="ECO:0000256" key="1">
    <source>
        <dbReference type="SAM" id="MobiDB-lite"/>
    </source>
</evidence>
<feature type="compositionally biased region" description="Basic and acidic residues" evidence="1">
    <location>
        <begin position="62"/>
        <end position="84"/>
    </location>
</feature>
<organism evidence="2 3">
    <name type="scientific">Salinirubrum litoreum</name>
    <dbReference type="NCBI Taxonomy" id="1126234"/>
    <lineage>
        <taxon>Archaea</taxon>
        <taxon>Methanobacteriati</taxon>
        <taxon>Methanobacteriota</taxon>
        <taxon>Stenosarchaea group</taxon>
        <taxon>Halobacteria</taxon>
        <taxon>Halobacteriales</taxon>
        <taxon>Haloferacaceae</taxon>
        <taxon>Salinirubrum</taxon>
    </lineage>
</organism>
<dbReference type="AlphaFoldDB" id="A0ABD5RDR6"/>
<gene>
    <name evidence="2" type="ORF">ACFPJ5_13555</name>
</gene>
<dbReference type="Proteomes" id="UP001596201">
    <property type="component" value="Unassembled WGS sequence"/>
</dbReference>
<protein>
    <submittedName>
        <fullName evidence="2">Uncharacterized protein</fullName>
    </submittedName>
</protein>
<name>A0ABD5RDR6_9EURY</name>
<proteinExistence type="predicted"/>
<accession>A0ABD5RDR6</accession>
<dbReference type="InterPro" id="IPR058742">
    <property type="entry name" value="DUF7989"/>
</dbReference>
<feature type="compositionally biased region" description="Acidic residues" evidence="1">
    <location>
        <begin position="52"/>
        <end position="61"/>
    </location>
</feature>
<keyword evidence="3" id="KW-1185">Reference proteome</keyword>
<feature type="region of interest" description="Disordered" evidence="1">
    <location>
        <begin position="1"/>
        <end position="98"/>
    </location>
</feature>
<sequence>MTDDRQEAGRQTMKNVSHTNPNTGETFGTVYRRGPAVADGGSTDARGTDADPAAETDETDDREPMREVDHTPRDGDGANEVWERGEEDVPEDVGDVDE</sequence>
<feature type="compositionally biased region" description="Polar residues" evidence="1">
    <location>
        <begin position="12"/>
        <end position="26"/>
    </location>
</feature>
<evidence type="ECO:0000313" key="3">
    <source>
        <dbReference type="Proteomes" id="UP001596201"/>
    </source>
</evidence>
<reference evidence="2 3" key="1">
    <citation type="journal article" date="2019" name="Int. J. Syst. Evol. Microbiol.">
        <title>The Global Catalogue of Microorganisms (GCM) 10K type strain sequencing project: providing services to taxonomists for standard genome sequencing and annotation.</title>
        <authorList>
            <consortium name="The Broad Institute Genomics Platform"/>
            <consortium name="The Broad Institute Genome Sequencing Center for Infectious Disease"/>
            <person name="Wu L."/>
            <person name="Ma J."/>
        </authorList>
    </citation>
    <scope>NUCLEOTIDE SEQUENCE [LARGE SCALE GENOMIC DNA]</scope>
    <source>
        <strain evidence="2 3">CGMCC 1.12237</strain>
    </source>
</reference>
<feature type="compositionally biased region" description="Acidic residues" evidence="1">
    <location>
        <begin position="85"/>
        <end position="98"/>
    </location>
</feature>